<gene>
    <name evidence="2" type="ORF">FWK35_00024782</name>
</gene>
<protein>
    <submittedName>
        <fullName evidence="2">Reverse transcriptase domain-containing protein</fullName>
    </submittedName>
</protein>
<reference evidence="2 3" key="1">
    <citation type="submission" date="2019-08" db="EMBL/GenBank/DDBJ databases">
        <title>Whole genome of Aphis craccivora.</title>
        <authorList>
            <person name="Voronova N.V."/>
            <person name="Shulinski R.S."/>
            <person name="Bandarenka Y.V."/>
            <person name="Zhorov D.G."/>
            <person name="Warner D."/>
        </authorList>
    </citation>
    <scope>NUCLEOTIDE SEQUENCE [LARGE SCALE GENOMIC DNA]</scope>
    <source>
        <strain evidence="2">180601</strain>
        <tissue evidence="2">Whole Body</tissue>
    </source>
</reference>
<sequence length="149" mass="16902">MPPRDKQNCLRASGGVCILINNNYPWEEIPITSNLEVVAISITLESKITICNIYIPNQTNFILEDISNIITQLPHPFILLGDFNSHNGIWGSYKTDHRGLIIERLLEQDNNIVLLNNNEPTRINPINGNMSAIDLSFSTPNIAQRLHWK</sequence>
<dbReference type="PANTHER" id="PTHR33273:SF4">
    <property type="entry name" value="ENDONUCLEASE_EXONUCLEASE_PHOSPHATASE DOMAIN-CONTAINING PROTEIN"/>
    <property type="match status" value="1"/>
</dbReference>
<feature type="domain" description="Endonuclease/exonuclease/phosphatase" evidence="1">
    <location>
        <begin position="48"/>
        <end position="147"/>
    </location>
</feature>
<name>A0A6G0VWU1_APHCR</name>
<dbReference type="GO" id="GO:0003964">
    <property type="term" value="F:RNA-directed DNA polymerase activity"/>
    <property type="evidence" value="ECO:0007669"/>
    <property type="project" value="UniProtKB-KW"/>
</dbReference>
<comment type="caution">
    <text evidence="2">The sequence shown here is derived from an EMBL/GenBank/DDBJ whole genome shotgun (WGS) entry which is preliminary data.</text>
</comment>
<dbReference type="EMBL" id="VUJU01010867">
    <property type="protein sequence ID" value="KAF0712652.1"/>
    <property type="molecule type" value="Genomic_DNA"/>
</dbReference>
<accession>A0A6G0VWU1</accession>
<keyword evidence="2" id="KW-0548">Nucleotidyltransferase</keyword>
<evidence type="ECO:0000259" key="1">
    <source>
        <dbReference type="Pfam" id="PF14529"/>
    </source>
</evidence>
<dbReference type="InterPro" id="IPR036691">
    <property type="entry name" value="Endo/exonu/phosph_ase_sf"/>
</dbReference>
<dbReference type="PANTHER" id="PTHR33273">
    <property type="entry name" value="DOMAIN-CONTAINING PROTEIN, PUTATIVE-RELATED"/>
    <property type="match status" value="1"/>
</dbReference>
<evidence type="ECO:0000313" key="2">
    <source>
        <dbReference type="EMBL" id="KAF0712652.1"/>
    </source>
</evidence>
<evidence type="ECO:0000313" key="3">
    <source>
        <dbReference type="Proteomes" id="UP000478052"/>
    </source>
</evidence>
<keyword evidence="3" id="KW-1185">Reference proteome</keyword>
<dbReference type="Proteomes" id="UP000478052">
    <property type="component" value="Unassembled WGS sequence"/>
</dbReference>
<dbReference type="SUPFAM" id="SSF56219">
    <property type="entry name" value="DNase I-like"/>
    <property type="match status" value="1"/>
</dbReference>
<dbReference type="AlphaFoldDB" id="A0A6G0VWU1"/>
<organism evidence="2 3">
    <name type="scientific">Aphis craccivora</name>
    <name type="common">Cowpea aphid</name>
    <dbReference type="NCBI Taxonomy" id="307492"/>
    <lineage>
        <taxon>Eukaryota</taxon>
        <taxon>Metazoa</taxon>
        <taxon>Ecdysozoa</taxon>
        <taxon>Arthropoda</taxon>
        <taxon>Hexapoda</taxon>
        <taxon>Insecta</taxon>
        <taxon>Pterygota</taxon>
        <taxon>Neoptera</taxon>
        <taxon>Paraneoptera</taxon>
        <taxon>Hemiptera</taxon>
        <taxon>Sternorrhyncha</taxon>
        <taxon>Aphidomorpha</taxon>
        <taxon>Aphidoidea</taxon>
        <taxon>Aphididae</taxon>
        <taxon>Aphidini</taxon>
        <taxon>Aphis</taxon>
        <taxon>Aphis</taxon>
    </lineage>
</organism>
<keyword evidence="2" id="KW-0808">Transferase</keyword>
<dbReference type="InterPro" id="IPR005135">
    <property type="entry name" value="Endo/exonuclease/phosphatase"/>
</dbReference>
<dbReference type="OrthoDB" id="6776929at2759"/>
<proteinExistence type="predicted"/>
<feature type="non-terminal residue" evidence="2">
    <location>
        <position position="149"/>
    </location>
</feature>
<dbReference type="Pfam" id="PF14529">
    <property type="entry name" value="Exo_endo_phos_2"/>
    <property type="match status" value="1"/>
</dbReference>
<dbReference type="Gene3D" id="3.60.10.10">
    <property type="entry name" value="Endonuclease/exonuclease/phosphatase"/>
    <property type="match status" value="1"/>
</dbReference>
<keyword evidence="2" id="KW-0695">RNA-directed DNA polymerase</keyword>